<sequence>MNHRHFNFIGLITTLIVIAIIAGMLFYIYSLSKSESGNPLTTPVQQENIFDNLKDIVFSKFNIK</sequence>
<evidence type="ECO:0000313" key="3">
    <source>
        <dbReference type="Proteomes" id="UP000004722"/>
    </source>
</evidence>
<comment type="caution">
    <text evidence="2">The sequence shown here is derived from an EMBL/GenBank/DDBJ whole genome shotgun (WGS) entry which is preliminary data.</text>
</comment>
<reference evidence="2 3" key="1">
    <citation type="submission" date="2012-07" db="EMBL/GenBank/DDBJ databases">
        <title>The Genome Sequence of Lactobacillus crispatus FB077-07.</title>
        <authorList>
            <consortium name="The Broad Institute Genome Sequencing Platform"/>
            <person name="Earl A."/>
            <person name="Ward D."/>
            <person name="Feldgarden M."/>
            <person name="Gevers D."/>
            <person name="Saerens B."/>
            <person name="Vaneechoutte M."/>
            <person name="Walker B."/>
            <person name="Young S.K."/>
            <person name="Zeng Q."/>
            <person name="Gargeya S."/>
            <person name="Fitzgerald M."/>
            <person name="Haas B."/>
            <person name="Abouelleil A."/>
            <person name="Alvarado L."/>
            <person name="Arachchi H.M."/>
            <person name="Berlin A.M."/>
            <person name="Chapman S.B."/>
            <person name="Goldberg J."/>
            <person name="Griggs A."/>
            <person name="Gujja S."/>
            <person name="Hansen M."/>
            <person name="Howarth C."/>
            <person name="Imamovic A."/>
            <person name="Larimer J."/>
            <person name="McCowen C."/>
            <person name="Montmayeur A."/>
            <person name="Murphy C."/>
            <person name="Neiman D."/>
            <person name="Pearson M."/>
            <person name="Priest M."/>
            <person name="Roberts A."/>
            <person name="Saif S."/>
            <person name="Shea T."/>
            <person name="Sisk P."/>
            <person name="Sykes S."/>
            <person name="Wortman J."/>
            <person name="Nusbaum C."/>
            <person name="Birren B."/>
        </authorList>
    </citation>
    <scope>NUCLEOTIDE SEQUENCE [LARGE SCALE GENOMIC DNA]</scope>
    <source>
        <strain evidence="2 3">FB077-07</strain>
    </source>
</reference>
<proteinExistence type="predicted"/>
<feature type="transmembrane region" description="Helical" evidence="1">
    <location>
        <begin position="6"/>
        <end position="29"/>
    </location>
</feature>
<evidence type="ECO:0000313" key="2">
    <source>
        <dbReference type="EMBL" id="EKB62173.1"/>
    </source>
</evidence>
<dbReference type="Proteomes" id="UP000004722">
    <property type="component" value="Unassembled WGS sequence"/>
</dbReference>
<dbReference type="PATRIC" id="fig|883092.3.peg.2380"/>
<evidence type="ECO:0000256" key="1">
    <source>
        <dbReference type="SAM" id="Phobius"/>
    </source>
</evidence>
<keyword evidence="1" id="KW-0472">Membrane</keyword>
<dbReference type="AlphaFoldDB" id="K1MI88"/>
<organism evidence="2 3">
    <name type="scientific">Lactobacillus crispatus FB077-07</name>
    <dbReference type="NCBI Taxonomy" id="883092"/>
    <lineage>
        <taxon>Bacteria</taxon>
        <taxon>Bacillati</taxon>
        <taxon>Bacillota</taxon>
        <taxon>Bacilli</taxon>
        <taxon>Lactobacillales</taxon>
        <taxon>Lactobacillaceae</taxon>
        <taxon>Lactobacillus</taxon>
    </lineage>
</organism>
<keyword evidence="1" id="KW-1133">Transmembrane helix</keyword>
<dbReference type="EMBL" id="AGZG01000115">
    <property type="protein sequence ID" value="EKB62173.1"/>
    <property type="molecule type" value="Genomic_DNA"/>
</dbReference>
<protein>
    <submittedName>
        <fullName evidence="2">Uncharacterized protein</fullName>
    </submittedName>
</protein>
<dbReference type="HOGENOM" id="CLU_2862095_0_0_9"/>
<keyword evidence="1" id="KW-0812">Transmembrane</keyword>
<gene>
    <name evidence="2" type="ORF">HMPREF9249_02396</name>
</gene>
<name>K1MI88_9LACO</name>
<accession>K1MI88</accession>
<dbReference type="RefSeq" id="WP_005729882.1">
    <property type="nucleotide sequence ID" value="NZ_JH932275.1"/>
</dbReference>